<feature type="transmembrane region" description="Helical" evidence="1">
    <location>
        <begin position="106"/>
        <end position="127"/>
    </location>
</feature>
<name>A0A7Y9LC66_9ACTN</name>
<protein>
    <submittedName>
        <fullName evidence="2">Putative membrane protein</fullName>
    </submittedName>
</protein>
<evidence type="ECO:0000256" key="1">
    <source>
        <dbReference type="SAM" id="Phobius"/>
    </source>
</evidence>
<keyword evidence="3" id="KW-1185">Reference proteome</keyword>
<sequence length="229" mass="24250">MPFLENAGPDDAARPPVWEAFAVVRDQVERLVAVNVLWSLNLAPGVLAMAFPGWPLGLRTVLVIYTVVVIVPLTGMLYGVAAVAAEGQHVGYDSVRDALRVLARPSLRALAPLYLVTAAGVIGWALARHFDQAAVVTLLTAALLIWTVPAQYWGPLLARDPRQSAMSVLRGSVRLALDRPGATLGCWLMVGAVLVVGVISIGGLVLIVPVVAVLLQTCFASSGSESRTR</sequence>
<feature type="transmembrane region" description="Helical" evidence="1">
    <location>
        <begin position="133"/>
        <end position="153"/>
    </location>
</feature>
<dbReference type="RefSeq" id="WP_179756909.1">
    <property type="nucleotide sequence ID" value="NZ_JACCBU010000001.1"/>
</dbReference>
<dbReference type="Proteomes" id="UP000569914">
    <property type="component" value="Unassembled WGS sequence"/>
</dbReference>
<dbReference type="EMBL" id="JACCBU010000001">
    <property type="protein sequence ID" value="NYE74534.1"/>
    <property type="molecule type" value="Genomic_DNA"/>
</dbReference>
<keyword evidence="1" id="KW-1133">Transmembrane helix</keyword>
<accession>A0A7Y9LC66</accession>
<keyword evidence="1" id="KW-0472">Membrane</keyword>
<gene>
    <name evidence="2" type="ORF">BKA15_005863</name>
</gene>
<dbReference type="AlphaFoldDB" id="A0A7Y9LC66"/>
<evidence type="ECO:0000313" key="3">
    <source>
        <dbReference type="Proteomes" id="UP000569914"/>
    </source>
</evidence>
<feature type="transmembrane region" description="Helical" evidence="1">
    <location>
        <begin position="184"/>
        <end position="215"/>
    </location>
</feature>
<evidence type="ECO:0000313" key="2">
    <source>
        <dbReference type="EMBL" id="NYE74534.1"/>
    </source>
</evidence>
<proteinExistence type="predicted"/>
<organism evidence="2 3">
    <name type="scientific">Microlunatus parietis</name>
    <dbReference type="NCBI Taxonomy" id="682979"/>
    <lineage>
        <taxon>Bacteria</taxon>
        <taxon>Bacillati</taxon>
        <taxon>Actinomycetota</taxon>
        <taxon>Actinomycetes</taxon>
        <taxon>Propionibacteriales</taxon>
        <taxon>Propionibacteriaceae</taxon>
        <taxon>Microlunatus</taxon>
    </lineage>
</organism>
<feature type="transmembrane region" description="Helical" evidence="1">
    <location>
        <begin position="63"/>
        <end position="85"/>
    </location>
</feature>
<feature type="transmembrane region" description="Helical" evidence="1">
    <location>
        <begin position="31"/>
        <end position="51"/>
    </location>
</feature>
<reference evidence="2 3" key="1">
    <citation type="submission" date="2020-07" db="EMBL/GenBank/DDBJ databases">
        <title>Sequencing the genomes of 1000 actinobacteria strains.</title>
        <authorList>
            <person name="Klenk H.-P."/>
        </authorList>
    </citation>
    <scope>NUCLEOTIDE SEQUENCE [LARGE SCALE GENOMIC DNA]</scope>
    <source>
        <strain evidence="2 3">DSM 22083</strain>
    </source>
</reference>
<comment type="caution">
    <text evidence="2">The sequence shown here is derived from an EMBL/GenBank/DDBJ whole genome shotgun (WGS) entry which is preliminary data.</text>
</comment>
<keyword evidence="1" id="KW-0812">Transmembrane</keyword>